<dbReference type="Proteomes" id="UP000801428">
    <property type="component" value="Unassembled WGS sequence"/>
</dbReference>
<organism evidence="2 3">
    <name type="scientific">Curvularia kusanoi</name>
    <name type="common">Cochliobolus kusanoi</name>
    <dbReference type="NCBI Taxonomy" id="90978"/>
    <lineage>
        <taxon>Eukaryota</taxon>
        <taxon>Fungi</taxon>
        <taxon>Dikarya</taxon>
        <taxon>Ascomycota</taxon>
        <taxon>Pezizomycotina</taxon>
        <taxon>Dothideomycetes</taxon>
        <taxon>Pleosporomycetidae</taxon>
        <taxon>Pleosporales</taxon>
        <taxon>Pleosporineae</taxon>
        <taxon>Pleosporaceae</taxon>
        <taxon>Curvularia</taxon>
    </lineage>
</organism>
<dbReference type="Pfam" id="PF17111">
    <property type="entry name" value="PigL_N"/>
    <property type="match status" value="1"/>
</dbReference>
<accession>A0A9P4TC06</accession>
<keyword evidence="3" id="KW-1185">Reference proteome</keyword>
<dbReference type="AlphaFoldDB" id="A0A9P4TC06"/>
<dbReference type="EMBL" id="SWKU01000016">
    <property type="protein sequence ID" value="KAF2999737.1"/>
    <property type="molecule type" value="Genomic_DNA"/>
</dbReference>
<dbReference type="InterPro" id="IPR031348">
    <property type="entry name" value="PigL_N"/>
</dbReference>
<proteinExistence type="predicted"/>
<reference evidence="2" key="1">
    <citation type="submission" date="2019-04" db="EMBL/GenBank/DDBJ databases">
        <title>Sequencing of skin fungus with MAO and IRED activity.</title>
        <authorList>
            <person name="Marsaioli A.J."/>
            <person name="Bonatto J.M.C."/>
            <person name="Reis Junior O."/>
        </authorList>
    </citation>
    <scope>NUCLEOTIDE SEQUENCE</scope>
    <source>
        <strain evidence="2">30M1</strain>
    </source>
</reference>
<dbReference type="OrthoDB" id="3676136at2759"/>
<sequence length="174" mass="19491">MDPLSIGASIVTLIQISAQVTVLVKQFRDEVNVVDTTLNDILKDVDNFQQVLVSMKETFAQQDIQAEVQATGHVGSHWKNLARSLSDGETTLDQLRFLLSSVNKSTSFLDASRKQLRLKSAIPQISSFREQIQSYKSALQLSLNTIVVWNQVTLQKSTARIPDTIMPNLNKLYD</sequence>
<gene>
    <name evidence="2" type="ORF">E8E13_004406</name>
</gene>
<evidence type="ECO:0000313" key="2">
    <source>
        <dbReference type="EMBL" id="KAF2999737.1"/>
    </source>
</evidence>
<feature type="domain" description="Azaphilone pigments biosynthesis cluster protein L N-terminal" evidence="1">
    <location>
        <begin position="1"/>
        <end position="151"/>
    </location>
</feature>
<evidence type="ECO:0000259" key="1">
    <source>
        <dbReference type="Pfam" id="PF17111"/>
    </source>
</evidence>
<name>A0A9P4TC06_CURKU</name>
<evidence type="ECO:0000313" key="3">
    <source>
        <dbReference type="Proteomes" id="UP000801428"/>
    </source>
</evidence>
<protein>
    <recommendedName>
        <fullName evidence="1">Azaphilone pigments biosynthesis cluster protein L N-terminal domain-containing protein</fullName>
    </recommendedName>
</protein>
<comment type="caution">
    <text evidence="2">The sequence shown here is derived from an EMBL/GenBank/DDBJ whole genome shotgun (WGS) entry which is preliminary data.</text>
</comment>